<dbReference type="Pfam" id="PF19276">
    <property type="entry name" value="HD_assoc_2"/>
    <property type="match status" value="1"/>
</dbReference>
<evidence type="ECO:0000313" key="3">
    <source>
        <dbReference type="Proteomes" id="UP001304461"/>
    </source>
</evidence>
<organism evidence="2 3">
    <name type="scientific">Cyanobium gracile UHCC 0139</name>
    <dbReference type="NCBI Taxonomy" id="3110308"/>
    <lineage>
        <taxon>Bacteria</taxon>
        <taxon>Bacillati</taxon>
        <taxon>Cyanobacteriota</taxon>
        <taxon>Cyanophyceae</taxon>
        <taxon>Synechococcales</taxon>
        <taxon>Prochlorococcaceae</taxon>
        <taxon>Cyanobium</taxon>
    </lineage>
</organism>
<dbReference type="SUPFAM" id="SSF109604">
    <property type="entry name" value="HD-domain/PDEase-like"/>
    <property type="match status" value="1"/>
</dbReference>
<name>A0ABU5RYD6_9CYAN</name>
<dbReference type="InterPro" id="IPR045509">
    <property type="entry name" value="HD_assoc_2"/>
</dbReference>
<dbReference type="InterPro" id="IPR050135">
    <property type="entry name" value="dGTPase-like"/>
</dbReference>
<comment type="caution">
    <text evidence="2">The sequence shown here is derived from an EMBL/GenBank/DDBJ whole genome shotgun (WGS) entry which is preliminary data.</text>
</comment>
<feature type="domain" description="HD" evidence="1">
    <location>
        <begin position="58"/>
        <end position="175"/>
    </location>
</feature>
<sequence length="424" mass="47811">MSQRTYHDPLHGAIRLDRQDPAESLAIDLIDTAPFQRLRRIRQLGPAFLTFHGAESSRFTHSLGVLAVARLALQQLERLDPSLARHRDVLYAAALLHDVGHGPLSHSGEEMFGLRHETWSGRLIRDHPALRDRLDDGAPGRAALVADLLEHGRHPSRAIKALVSSQLDCDRLDYLLRDSYSTGTRYGQLDLERILASLTLAPDGDLALHPRGLMAVEHYLVVRHLMYRSVYNHRLNIVCNWLLNRVISVARRLGPDLVWADATMARWLWDRDHLDLDSYLANDDIRTGYHLVRWREEGPEELADPCGRLLERRLPKATDVSDLSPAGRIELLAVARGLCERAGLVAEGCCALEQRQSRGYHPYSGGLRLWDGQRLQALEQRSPLVASLCQTVDMAWLIHPARVSDALRAALAVRRQDDAGRRDL</sequence>
<dbReference type="PANTHER" id="PTHR11373">
    <property type="entry name" value="DEOXYNUCLEOSIDE TRIPHOSPHATE TRIPHOSPHOHYDROLASE"/>
    <property type="match status" value="1"/>
</dbReference>
<dbReference type="InterPro" id="IPR006674">
    <property type="entry name" value="HD_domain"/>
</dbReference>
<evidence type="ECO:0000313" key="2">
    <source>
        <dbReference type="EMBL" id="MEA5392782.1"/>
    </source>
</evidence>
<gene>
    <name evidence="2" type="ORF">VB738_16080</name>
</gene>
<evidence type="ECO:0000259" key="1">
    <source>
        <dbReference type="PROSITE" id="PS51831"/>
    </source>
</evidence>
<dbReference type="PROSITE" id="PS51831">
    <property type="entry name" value="HD"/>
    <property type="match status" value="1"/>
</dbReference>
<proteinExistence type="predicted"/>
<dbReference type="InterPro" id="IPR003607">
    <property type="entry name" value="HD/PDEase_dom"/>
</dbReference>
<keyword evidence="3" id="KW-1185">Reference proteome</keyword>
<dbReference type="Pfam" id="PF01966">
    <property type="entry name" value="HD"/>
    <property type="match status" value="1"/>
</dbReference>
<accession>A0ABU5RYD6</accession>
<reference evidence="2 3" key="1">
    <citation type="submission" date="2023-12" db="EMBL/GenBank/DDBJ databases">
        <title>Baltic Sea Cyanobacteria.</title>
        <authorList>
            <person name="Delbaje E."/>
            <person name="Fewer D.P."/>
            <person name="Shishido T.K."/>
        </authorList>
    </citation>
    <scope>NUCLEOTIDE SEQUENCE [LARGE SCALE GENOMIC DNA]</scope>
    <source>
        <strain evidence="2 3">UHCC 0139</strain>
    </source>
</reference>
<dbReference type="Proteomes" id="UP001304461">
    <property type="component" value="Unassembled WGS sequence"/>
</dbReference>
<dbReference type="SMART" id="SM00471">
    <property type="entry name" value="HDc"/>
    <property type="match status" value="1"/>
</dbReference>
<dbReference type="RefSeq" id="WP_323306702.1">
    <property type="nucleotide sequence ID" value="NZ_JAYGHX010000017.1"/>
</dbReference>
<dbReference type="CDD" id="cd00077">
    <property type="entry name" value="HDc"/>
    <property type="match status" value="1"/>
</dbReference>
<dbReference type="PANTHER" id="PTHR11373:SF4">
    <property type="entry name" value="DEOXYNUCLEOSIDE TRIPHOSPHATE TRIPHOSPHOHYDROLASE SAMHD1"/>
    <property type="match status" value="1"/>
</dbReference>
<dbReference type="EMBL" id="JAYGHX010000017">
    <property type="protein sequence ID" value="MEA5392782.1"/>
    <property type="molecule type" value="Genomic_DNA"/>
</dbReference>
<protein>
    <submittedName>
        <fullName evidence="2">HD domain-containing protein</fullName>
    </submittedName>
</protein>
<dbReference type="Gene3D" id="1.10.3210.10">
    <property type="entry name" value="Hypothetical protein af1432"/>
    <property type="match status" value="1"/>
</dbReference>